<dbReference type="InterPro" id="IPR050261">
    <property type="entry name" value="FrsA_esterase"/>
</dbReference>
<gene>
    <name evidence="5" type="ORF">GCM10010357_19600</name>
</gene>
<dbReference type="RefSeq" id="WP_344022127.1">
    <property type="nucleotide sequence ID" value="NZ_BAAABX010000019.1"/>
</dbReference>
<dbReference type="SUPFAM" id="SSF53474">
    <property type="entry name" value="alpha/beta-Hydrolases"/>
    <property type="match status" value="1"/>
</dbReference>
<protein>
    <submittedName>
        <fullName evidence="5">CocE/NonD family hydrolase</fullName>
    </submittedName>
</protein>
<dbReference type="Pfam" id="PF02129">
    <property type="entry name" value="Peptidase_S15"/>
    <property type="match status" value="1"/>
</dbReference>
<evidence type="ECO:0000259" key="4">
    <source>
        <dbReference type="SMART" id="SM00939"/>
    </source>
</evidence>
<dbReference type="PANTHER" id="PTHR22946:SF9">
    <property type="entry name" value="POLYKETIDE TRANSFERASE AF380"/>
    <property type="match status" value="1"/>
</dbReference>
<dbReference type="Proteomes" id="UP001500879">
    <property type="component" value="Unassembled WGS sequence"/>
</dbReference>
<dbReference type="InterPro" id="IPR013736">
    <property type="entry name" value="Xaa-Pro_dipept_C"/>
</dbReference>
<feature type="domain" description="Xaa-Pro dipeptidyl-peptidase C-terminal" evidence="4">
    <location>
        <begin position="292"/>
        <end position="510"/>
    </location>
</feature>
<evidence type="ECO:0000313" key="6">
    <source>
        <dbReference type="Proteomes" id="UP001500879"/>
    </source>
</evidence>
<dbReference type="SMART" id="SM00939">
    <property type="entry name" value="PepX_C"/>
    <property type="match status" value="1"/>
</dbReference>
<evidence type="ECO:0000313" key="5">
    <source>
        <dbReference type="EMBL" id="GAA0398551.1"/>
    </source>
</evidence>
<feature type="signal peptide" evidence="3">
    <location>
        <begin position="1"/>
        <end position="26"/>
    </location>
</feature>
<dbReference type="Gene3D" id="2.60.120.260">
    <property type="entry name" value="Galactose-binding domain-like"/>
    <property type="match status" value="1"/>
</dbReference>
<keyword evidence="2 5" id="KW-0378">Hydrolase</keyword>
<proteinExistence type="inferred from homology"/>
<evidence type="ECO:0000256" key="2">
    <source>
        <dbReference type="ARBA" id="ARBA00022801"/>
    </source>
</evidence>
<comment type="caution">
    <text evidence="5">The sequence shown here is derived from an EMBL/GenBank/DDBJ whole genome shotgun (WGS) entry which is preliminary data.</text>
</comment>
<dbReference type="PANTHER" id="PTHR22946">
    <property type="entry name" value="DIENELACTONE HYDROLASE DOMAIN-CONTAINING PROTEIN-RELATED"/>
    <property type="match status" value="1"/>
</dbReference>
<name>A0ABN0YKD2_9ACTN</name>
<keyword evidence="6" id="KW-1185">Reference proteome</keyword>
<organism evidence="5 6">
    <name type="scientific">Streptomyces luteireticuli</name>
    <dbReference type="NCBI Taxonomy" id="173858"/>
    <lineage>
        <taxon>Bacteria</taxon>
        <taxon>Bacillati</taxon>
        <taxon>Actinomycetota</taxon>
        <taxon>Actinomycetes</taxon>
        <taxon>Kitasatosporales</taxon>
        <taxon>Streptomycetaceae</taxon>
        <taxon>Streptomyces</taxon>
    </lineage>
</organism>
<dbReference type="Gene3D" id="3.40.50.1820">
    <property type="entry name" value="alpha/beta hydrolase"/>
    <property type="match status" value="1"/>
</dbReference>
<comment type="similarity">
    <text evidence="1">Belongs to the AB hydrolase superfamily.</text>
</comment>
<dbReference type="EMBL" id="BAAABX010000019">
    <property type="protein sequence ID" value="GAA0398551.1"/>
    <property type="molecule type" value="Genomic_DNA"/>
</dbReference>
<feature type="chain" id="PRO_5047041520" evidence="3">
    <location>
        <begin position="27"/>
        <end position="514"/>
    </location>
</feature>
<dbReference type="InterPro" id="IPR000383">
    <property type="entry name" value="Xaa-Pro-like_dom"/>
</dbReference>
<sequence length="514" mass="54261">MIRRGWALLPALLLCLFCLPCCPARAAAEGWRIPVAPGVALDAEVVPPEGAVGRPPLLVMPGVWVGGRHLYAAEARRYARAGYLVVAYSPRGFGSSSGEVGLAGPADVADVSAVIDWAVRHRAADPRRVGLLGHSYGAGIALLGAAADPRVSAVVAVSGWADLHGAFFTNGTAHTAAVRFQYGFARLFGRPGRELDRFAKGVLAGRDDPELPAWAAVRSPERRVREFGARGTAVFLVNNWGDTLLAGPNQMLRFFEALPGPKHLELRPGEHGEPTIHCLLDAVPPAVCGRASRWLDRYVRGRGTVPDAPLRVSPRPGPALPAGRLPDEEYAGRRAMSAGEFAPPLPSAPQTVRTGPDSGADAGLPVVSSFADRRGLPPTVVLPLLPPGTAARWEAPAAHRALRGAPRLRIRVTPSAGTGTFFAYLYDVGPLGVARLISHAPVTFRHRAAGRPFAAETEMTATAYDVPPGHRLGLVVDTVDPLYDGRNPPGARITFDGPVLAVPFGRAGLAGTRP</sequence>
<dbReference type="GO" id="GO:0016787">
    <property type="term" value="F:hydrolase activity"/>
    <property type="evidence" value="ECO:0007669"/>
    <property type="project" value="UniProtKB-KW"/>
</dbReference>
<evidence type="ECO:0000256" key="1">
    <source>
        <dbReference type="ARBA" id="ARBA00008645"/>
    </source>
</evidence>
<dbReference type="InterPro" id="IPR008979">
    <property type="entry name" value="Galactose-bd-like_sf"/>
</dbReference>
<dbReference type="InterPro" id="IPR029058">
    <property type="entry name" value="AB_hydrolase_fold"/>
</dbReference>
<dbReference type="Pfam" id="PF08530">
    <property type="entry name" value="PepX_C"/>
    <property type="match status" value="1"/>
</dbReference>
<dbReference type="SUPFAM" id="SSF49785">
    <property type="entry name" value="Galactose-binding domain-like"/>
    <property type="match status" value="1"/>
</dbReference>
<evidence type="ECO:0000256" key="3">
    <source>
        <dbReference type="SAM" id="SignalP"/>
    </source>
</evidence>
<reference evidence="5 6" key="1">
    <citation type="journal article" date="2019" name="Int. J. Syst. Evol. Microbiol.">
        <title>The Global Catalogue of Microorganisms (GCM) 10K type strain sequencing project: providing services to taxonomists for standard genome sequencing and annotation.</title>
        <authorList>
            <consortium name="The Broad Institute Genomics Platform"/>
            <consortium name="The Broad Institute Genome Sequencing Center for Infectious Disease"/>
            <person name="Wu L."/>
            <person name="Ma J."/>
        </authorList>
    </citation>
    <scope>NUCLEOTIDE SEQUENCE [LARGE SCALE GENOMIC DNA]</scope>
    <source>
        <strain evidence="5 6">JCM 4788</strain>
    </source>
</reference>
<accession>A0ABN0YKD2</accession>
<keyword evidence="3" id="KW-0732">Signal</keyword>